<name>A0ABS6E685_9FIRM</name>
<keyword evidence="3" id="KW-1185">Reference proteome</keyword>
<keyword evidence="1" id="KW-0812">Transmembrane</keyword>
<keyword evidence="1" id="KW-1133">Transmembrane helix</keyword>
<accession>A0ABS6E685</accession>
<dbReference type="EMBL" id="JAHLPM010000008">
    <property type="protein sequence ID" value="MBU5438435.1"/>
    <property type="molecule type" value="Genomic_DNA"/>
</dbReference>
<keyword evidence="1" id="KW-0472">Membrane</keyword>
<feature type="transmembrane region" description="Helical" evidence="1">
    <location>
        <begin position="71"/>
        <end position="100"/>
    </location>
</feature>
<dbReference type="InterPro" id="IPR007313">
    <property type="entry name" value="FxsA"/>
</dbReference>
<protein>
    <submittedName>
        <fullName evidence="2">FxsA family protein</fullName>
    </submittedName>
</protein>
<feature type="transmembrane region" description="Helical" evidence="1">
    <location>
        <begin position="26"/>
        <end position="46"/>
    </location>
</feature>
<evidence type="ECO:0000313" key="2">
    <source>
        <dbReference type="EMBL" id="MBU5438435.1"/>
    </source>
</evidence>
<sequence length="130" mass="14568">MKKIIPLLIITPILDLYILIKASQAMGFWTTVALIILTAIAGYYLAKSEGKLVISKINRELSQGNMPGDDLLTGLCILIGGFFLLLPGIVTDIIGITMILPGTREMFKQYAKRKLEDRIRKGYTNIIIRW</sequence>
<comment type="caution">
    <text evidence="2">The sequence shown here is derived from an EMBL/GenBank/DDBJ whole genome shotgun (WGS) entry which is preliminary data.</text>
</comment>
<dbReference type="PANTHER" id="PTHR35335">
    <property type="entry name" value="UPF0716 PROTEIN FXSA"/>
    <property type="match status" value="1"/>
</dbReference>
<dbReference type="PANTHER" id="PTHR35335:SF1">
    <property type="entry name" value="UPF0716 PROTEIN FXSA"/>
    <property type="match status" value="1"/>
</dbReference>
<reference evidence="2 3" key="1">
    <citation type="submission" date="2021-06" db="EMBL/GenBank/DDBJ databases">
        <authorList>
            <person name="Sun Q."/>
            <person name="Li D."/>
        </authorList>
    </citation>
    <scope>NUCLEOTIDE SEQUENCE [LARGE SCALE GENOMIC DNA]</scope>
    <source>
        <strain evidence="2 3">MSJ-40</strain>
    </source>
</reference>
<evidence type="ECO:0000313" key="3">
    <source>
        <dbReference type="Proteomes" id="UP000749471"/>
    </source>
</evidence>
<dbReference type="NCBIfam" id="NF008528">
    <property type="entry name" value="PRK11463.1-2"/>
    <property type="match status" value="1"/>
</dbReference>
<evidence type="ECO:0000256" key="1">
    <source>
        <dbReference type="SAM" id="Phobius"/>
    </source>
</evidence>
<gene>
    <name evidence="2" type="ORF">KQI42_10470</name>
</gene>
<dbReference type="Proteomes" id="UP000749471">
    <property type="component" value="Unassembled WGS sequence"/>
</dbReference>
<organism evidence="2 3">
    <name type="scientific">Tissierella simiarum</name>
    <dbReference type="NCBI Taxonomy" id="2841534"/>
    <lineage>
        <taxon>Bacteria</taxon>
        <taxon>Bacillati</taxon>
        <taxon>Bacillota</taxon>
        <taxon>Tissierellia</taxon>
        <taxon>Tissierellales</taxon>
        <taxon>Tissierellaceae</taxon>
        <taxon>Tissierella</taxon>
    </lineage>
</organism>
<proteinExistence type="predicted"/>
<dbReference type="Pfam" id="PF04186">
    <property type="entry name" value="FxsA"/>
    <property type="match status" value="1"/>
</dbReference>
<dbReference type="RefSeq" id="WP_216519543.1">
    <property type="nucleotide sequence ID" value="NZ_JAHLPM010000008.1"/>
</dbReference>